<keyword evidence="5 6" id="KW-0413">Isomerase</keyword>
<feature type="transmembrane region" description="Helical" evidence="8">
    <location>
        <begin position="199"/>
        <end position="222"/>
    </location>
</feature>
<sequence length="487" mass="55401">MVKQLDGIKKVRRPAMAKDTLPLASNPKTADKVYNAAGVAPPRSVDSAQNLQRGGSFSAADTVNEFGPPPFPSGKFWFNPSRLAERAKQKRTRRESAAERARQAKEEKLKQQAASRQERLITEQSAAEAARLDLNEEKQRQEKTRRAKNRLRAEKLALKLKAKEERKKLAAERRAARKKAFAKKIKKIKNYFKQRAKRFALTGAAVIVILIAVVSGLSYLVYSRPRTDNLVTVLVNRLPWPAMIVNGRPIRYSAYLNELRLWSDYYASEAGGEAADKNRLVREKLVYYNILKKLAVAYGVKINDEEKQAAFKQFAASAGGEEKLIDKIYNEYGLTKETFVDKVVYYQVLAAKIKRTFIADDKLHQGATLRLAKVAALLEKNKDDFETLAQKYSEDIHALQGGDIGYVKTNAMNEALKAAAQNLAAGEVSQVIKEEDKYFIVKVYDRKINRRQEEEVWLKQITIFTNYDFDEYLADLRARAKVWMLIK</sequence>
<reference evidence="11" key="1">
    <citation type="submission" date="2017-09" db="EMBL/GenBank/DDBJ databases">
        <title>Depth-based differentiation of microbial function through sediment-hosted aquifers and enrichment of novel symbionts in the deep terrestrial subsurface.</title>
        <authorList>
            <person name="Probst A.J."/>
            <person name="Ladd B."/>
            <person name="Jarett J.K."/>
            <person name="Geller-Mcgrath D.E."/>
            <person name="Sieber C.M.K."/>
            <person name="Emerson J.B."/>
            <person name="Anantharaman K."/>
            <person name="Thomas B.C."/>
            <person name="Malmstrom R."/>
            <person name="Stieglmeier M."/>
            <person name="Klingl A."/>
            <person name="Woyke T."/>
            <person name="Ryan C.M."/>
            <person name="Banfield J.F."/>
        </authorList>
    </citation>
    <scope>NUCLEOTIDE SEQUENCE [LARGE SCALE GENOMIC DNA]</scope>
</reference>
<dbReference type="InterPro" id="IPR000297">
    <property type="entry name" value="PPIase_PpiC"/>
</dbReference>
<protein>
    <recommendedName>
        <fullName evidence="2">peptidylprolyl isomerase</fullName>
        <ecNumber evidence="2">5.2.1.8</ecNumber>
    </recommendedName>
</protein>
<dbReference type="Proteomes" id="UP000228510">
    <property type="component" value="Unassembled WGS sequence"/>
</dbReference>
<evidence type="ECO:0000313" key="11">
    <source>
        <dbReference type="Proteomes" id="UP000228510"/>
    </source>
</evidence>
<dbReference type="InterPro" id="IPR046357">
    <property type="entry name" value="PPIase_dom_sf"/>
</dbReference>
<evidence type="ECO:0000256" key="1">
    <source>
        <dbReference type="ARBA" id="ARBA00000971"/>
    </source>
</evidence>
<proteinExistence type="predicted"/>
<dbReference type="PANTHER" id="PTHR47245:SF1">
    <property type="entry name" value="FOLDASE PROTEIN PRSA"/>
    <property type="match status" value="1"/>
</dbReference>
<feature type="compositionally biased region" description="Basic and acidic residues" evidence="7">
    <location>
        <begin position="94"/>
        <end position="119"/>
    </location>
</feature>
<evidence type="ECO:0000256" key="3">
    <source>
        <dbReference type="ARBA" id="ARBA00022729"/>
    </source>
</evidence>
<dbReference type="SUPFAM" id="SSF54534">
    <property type="entry name" value="FKBP-like"/>
    <property type="match status" value="1"/>
</dbReference>
<gene>
    <name evidence="10" type="ORF">COU01_03735</name>
</gene>
<evidence type="ECO:0000256" key="5">
    <source>
        <dbReference type="ARBA" id="ARBA00023235"/>
    </source>
</evidence>
<feature type="domain" description="PpiC" evidence="9">
    <location>
        <begin position="341"/>
        <end position="445"/>
    </location>
</feature>
<evidence type="ECO:0000256" key="8">
    <source>
        <dbReference type="SAM" id="Phobius"/>
    </source>
</evidence>
<name>A0A2H0UZ37_9BACT</name>
<dbReference type="EC" id="5.2.1.8" evidence="2"/>
<evidence type="ECO:0000256" key="7">
    <source>
        <dbReference type="SAM" id="MobiDB-lite"/>
    </source>
</evidence>
<dbReference type="InterPro" id="IPR027304">
    <property type="entry name" value="Trigger_fact/SurA_dom_sf"/>
</dbReference>
<dbReference type="EMBL" id="PFAT01000047">
    <property type="protein sequence ID" value="PIR92078.1"/>
    <property type="molecule type" value="Genomic_DNA"/>
</dbReference>
<evidence type="ECO:0000259" key="9">
    <source>
        <dbReference type="PROSITE" id="PS50198"/>
    </source>
</evidence>
<evidence type="ECO:0000256" key="6">
    <source>
        <dbReference type="PROSITE-ProRule" id="PRU00278"/>
    </source>
</evidence>
<keyword evidence="8" id="KW-1133">Transmembrane helix</keyword>
<dbReference type="Pfam" id="PF00639">
    <property type="entry name" value="Rotamase"/>
    <property type="match status" value="1"/>
</dbReference>
<dbReference type="InterPro" id="IPR050245">
    <property type="entry name" value="PrsA_foldase"/>
</dbReference>
<dbReference type="Gene3D" id="3.10.50.40">
    <property type="match status" value="1"/>
</dbReference>
<evidence type="ECO:0000313" key="10">
    <source>
        <dbReference type="EMBL" id="PIR92078.1"/>
    </source>
</evidence>
<evidence type="ECO:0000256" key="4">
    <source>
        <dbReference type="ARBA" id="ARBA00023110"/>
    </source>
</evidence>
<accession>A0A2H0UZ37</accession>
<organism evidence="10 11">
    <name type="scientific">Candidatus Falkowbacteria bacterium CG10_big_fil_rev_8_21_14_0_10_44_15</name>
    <dbReference type="NCBI Taxonomy" id="1974569"/>
    <lineage>
        <taxon>Bacteria</taxon>
        <taxon>Candidatus Falkowiibacteriota</taxon>
    </lineage>
</organism>
<dbReference type="GO" id="GO:0003755">
    <property type="term" value="F:peptidyl-prolyl cis-trans isomerase activity"/>
    <property type="evidence" value="ECO:0007669"/>
    <property type="project" value="UniProtKB-KW"/>
</dbReference>
<keyword evidence="8" id="KW-0812">Transmembrane</keyword>
<feature type="region of interest" description="Disordered" evidence="7">
    <location>
        <begin position="87"/>
        <end position="119"/>
    </location>
</feature>
<dbReference type="PROSITE" id="PS50198">
    <property type="entry name" value="PPIC_PPIASE_2"/>
    <property type="match status" value="1"/>
</dbReference>
<keyword evidence="4 6" id="KW-0697">Rotamase</keyword>
<dbReference type="AlphaFoldDB" id="A0A2H0UZ37"/>
<keyword evidence="8" id="KW-0472">Membrane</keyword>
<comment type="catalytic activity">
    <reaction evidence="1">
        <text>[protein]-peptidylproline (omega=180) = [protein]-peptidylproline (omega=0)</text>
        <dbReference type="Rhea" id="RHEA:16237"/>
        <dbReference type="Rhea" id="RHEA-COMP:10747"/>
        <dbReference type="Rhea" id="RHEA-COMP:10748"/>
        <dbReference type="ChEBI" id="CHEBI:83833"/>
        <dbReference type="ChEBI" id="CHEBI:83834"/>
        <dbReference type="EC" id="5.2.1.8"/>
    </reaction>
</comment>
<dbReference type="PANTHER" id="PTHR47245">
    <property type="entry name" value="PEPTIDYLPROLYL ISOMERASE"/>
    <property type="match status" value="1"/>
</dbReference>
<dbReference type="SUPFAM" id="SSF109998">
    <property type="entry name" value="Triger factor/SurA peptide-binding domain-like"/>
    <property type="match status" value="1"/>
</dbReference>
<comment type="caution">
    <text evidence="10">The sequence shown here is derived from an EMBL/GenBank/DDBJ whole genome shotgun (WGS) entry which is preliminary data.</text>
</comment>
<keyword evidence="3" id="KW-0732">Signal</keyword>
<evidence type="ECO:0000256" key="2">
    <source>
        <dbReference type="ARBA" id="ARBA00013194"/>
    </source>
</evidence>